<organism evidence="2 3">
    <name type="scientific">Paraburkholderia aromaticivorans</name>
    <dbReference type="NCBI Taxonomy" id="2026199"/>
    <lineage>
        <taxon>Bacteria</taxon>
        <taxon>Pseudomonadati</taxon>
        <taxon>Pseudomonadota</taxon>
        <taxon>Betaproteobacteria</taxon>
        <taxon>Burkholderiales</taxon>
        <taxon>Burkholderiaceae</taxon>
        <taxon>Paraburkholderia</taxon>
    </lineage>
</organism>
<dbReference type="OrthoDB" id="9033485at2"/>
<dbReference type="RefSeq" id="WP_095423894.1">
    <property type="nucleotide sequence ID" value="NZ_CP022993.1"/>
</dbReference>
<evidence type="ECO:0000313" key="2">
    <source>
        <dbReference type="EMBL" id="ASW04213.1"/>
    </source>
</evidence>
<proteinExistence type="predicted"/>
<name>A0A248VZC9_9BURK</name>
<dbReference type="InterPro" id="IPR033645">
    <property type="entry name" value="VirB9/CagX/TrbG_C"/>
</dbReference>
<sequence>MKHTVSRIAVACAMLFVAMAAHAANTDPFDFDYEIAGGIAERPALIFNDGSKTYIQPRAGQVITAAGGHQEGPYVVVDGTPETITYTVAGRSASARWTRANAFIGAGARGPLASLRDDQPAAFDGFTNRLVLVGAHGSLEPVRVLSGSMPVAAVVKALVPQGWTGSAQKDVDLTENTGFATRAGENWMQALDRLMTQSGLYADVDFTSRHIRVHRDAPKSGALNYAAGQKSPADAIVQTVAMKEGAAGGSAAGTPQASLLAQYFGAQAIRDGDDTHTQIRFAAKPATELTFRTLDGRSLHPKWDSETAVMTVERAERMLVSDGTRTVEVGRSAGTVYDFDAGSAAHLEAVFDRDGQTFFKFADSVVQVHVSDVKHLGFGEQKGRYYMFNGTADQFIVTADGATVNVTRRHDVKYFERPATGAPTTASAASGAAKS</sequence>
<keyword evidence="1" id="KW-0732">Signal</keyword>
<keyword evidence="3" id="KW-1185">Reference proteome</keyword>
<dbReference type="CDD" id="cd06911">
    <property type="entry name" value="VirB9_CagX_TrbG"/>
    <property type="match status" value="1"/>
</dbReference>
<keyword evidence="2" id="KW-0614">Plasmid</keyword>
<evidence type="ECO:0000313" key="3">
    <source>
        <dbReference type="Proteomes" id="UP000215158"/>
    </source>
</evidence>
<evidence type="ECO:0000256" key="1">
    <source>
        <dbReference type="SAM" id="SignalP"/>
    </source>
</evidence>
<dbReference type="EMBL" id="CP022993">
    <property type="protein sequence ID" value="ASW04213.1"/>
    <property type="molecule type" value="Genomic_DNA"/>
</dbReference>
<accession>A0A248VZC9</accession>
<geneLocation type="plasmid" evidence="2 3">
    <name>pBN3</name>
</geneLocation>
<dbReference type="Proteomes" id="UP000215158">
    <property type="component" value="Plasmid pBN3"/>
</dbReference>
<protein>
    <recommendedName>
        <fullName evidence="4">Conjugal transfer protein</fullName>
    </recommendedName>
</protein>
<feature type="chain" id="PRO_5013281340" description="Conjugal transfer protein" evidence="1">
    <location>
        <begin position="24"/>
        <end position="435"/>
    </location>
</feature>
<gene>
    <name evidence="2" type="ORF">CJU94_39400</name>
</gene>
<feature type="signal peptide" evidence="1">
    <location>
        <begin position="1"/>
        <end position="23"/>
    </location>
</feature>
<dbReference type="AlphaFoldDB" id="A0A248VZC9"/>
<reference evidence="2 3" key="1">
    <citation type="submission" date="2017-08" db="EMBL/GenBank/DDBJ databases">
        <title>Identification and genetic characteristics of simultaneous BTEX- and naphthalene-degrading Paraburkholderia sp. BN5 isolated from petroleum-contaminated soil.</title>
        <authorList>
            <person name="Lee Y."/>
            <person name="Jeon C.O."/>
        </authorList>
    </citation>
    <scope>NUCLEOTIDE SEQUENCE [LARGE SCALE GENOMIC DNA]</scope>
    <source>
        <strain evidence="2 3">BN5</strain>
        <plasmid evidence="2 3">pBN3</plasmid>
    </source>
</reference>
<evidence type="ECO:0008006" key="4">
    <source>
        <dbReference type="Google" id="ProtNLM"/>
    </source>
</evidence>
<dbReference type="KEGG" id="parb:CJU94_39400"/>